<dbReference type="PANTHER" id="PTHR12103:SF12">
    <property type="entry name" value="FI20020P1"/>
    <property type="match status" value="1"/>
</dbReference>
<dbReference type="Gene3D" id="3.40.50.1000">
    <property type="entry name" value="HAD superfamily/HAD-like"/>
    <property type="match status" value="1"/>
</dbReference>
<dbReference type="NCBIfam" id="TIGR02244">
    <property type="entry name" value="HAD-IG-Ncltidse"/>
    <property type="match status" value="1"/>
</dbReference>
<organism evidence="7 8">
    <name type="scientific">Pristionchus fissidentatus</name>
    <dbReference type="NCBI Taxonomy" id="1538716"/>
    <lineage>
        <taxon>Eukaryota</taxon>
        <taxon>Metazoa</taxon>
        <taxon>Ecdysozoa</taxon>
        <taxon>Nematoda</taxon>
        <taxon>Chromadorea</taxon>
        <taxon>Rhabditida</taxon>
        <taxon>Rhabditina</taxon>
        <taxon>Diplogasteromorpha</taxon>
        <taxon>Diplogasteroidea</taxon>
        <taxon>Neodiplogasteridae</taxon>
        <taxon>Pristionchus</taxon>
    </lineage>
</organism>
<keyword evidence="8" id="KW-1185">Reference proteome</keyword>
<evidence type="ECO:0008006" key="9">
    <source>
        <dbReference type="Google" id="ProtNLM"/>
    </source>
</evidence>
<keyword evidence="2 6" id="KW-0479">Metal-binding</keyword>
<evidence type="ECO:0000256" key="2">
    <source>
        <dbReference type="ARBA" id="ARBA00022723"/>
    </source>
</evidence>
<comment type="similarity">
    <text evidence="1">Belongs to the 5'(3')-deoxyribonucleotidase family.</text>
</comment>
<dbReference type="InterPro" id="IPR008380">
    <property type="entry name" value="HAD-SF_hydro_IG_5-nucl"/>
</dbReference>
<feature type="binding site" evidence="6">
    <location>
        <position position="90"/>
    </location>
    <ligand>
        <name>Mg(2+)</name>
        <dbReference type="ChEBI" id="CHEBI:18420"/>
    </ligand>
</feature>
<dbReference type="GO" id="GO:0008253">
    <property type="term" value="F:5'-nucleotidase activity"/>
    <property type="evidence" value="ECO:0007669"/>
    <property type="project" value="TreeGrafter"/>
</dbReference>
<dbReference type="GO" id="GO:0046872">
    <property type="term" value="F:metal ion binding"/>
    <property type="evidence" value="ECO:0007669"/>
    <property type="project" value="UniProtKB-KW"/>
</dbReference>
<evidence type="ECO:0000313" key="8">
    <source>
        <dbReference type="Proteomes" id="UP001432322"/>
    </source>
</evidence>
<evidence type="ECO:0000256" key="1">
    <source>
        <dbReference type="ARBA" id="ARBA00009589"/>
    </source>
</evidence>
<keyword evidence="3" id="KW-0378">Hydrolase</keyword>
<gene>
    <name evidence="7" type="ORF">PFISCL1PPCAC_16763</name>
</gene>
<dbReference type="Proteomes" id="UP001432322">
    <property type="component" value="Unassembled WGS sequence"/>
</dbReference>
<dbReference type="Pfam" id="PF05761">
    <property type="entry name" value="5_nucleotid"/>
    <property type="match status" value="1"/>
</dbReference>
<evidence type="ECO:0000256" key="3">
    <source>
        <dbReference type="ARBA" id="ARBA00022801"/>
    </source>
</evidence>
<evidence type="ECO:0000256" key="5">
    <source>
        <dbReference type="PIRSR" id="PIRSR017434-1"/>
    </source>
</evidence>
<feature type="binding site" evidence="6">
    <location>
        <position position="92"/>
    </location>
    <ligand>
        <name>GMP</name>
        <dbReference type="ChEBI" id="CHEBI:58115"/>
    </ligand>
</feature>
<proteinExistence type="inferred from homology"/>
<dbReference type="PIRSF" id="PIRSF017434">
    <property type="entry name" value="Purine_5'-nucleotidase"/>
    <property type="match status" value="1"/>
</dbReference>
<dbReference type="InterPro" id="IPR036412">
    <property type="entry name" value="HAD-like_sf"/>
</dbReference>
<comment type="caution">
    <text evidence="7">The sequence shown here is derived from an EMBL/GenBank/DDBJ whole genome shotgun (WGS) entry which is preliminary data.</text>
</comment>
<keyword evidence="4 6" id="KW-0460">Magnesium</keyword>
<feature type="active site" description="Nucleophile" evidence="5">
    <location>
        <position position="90"/>
    </location>
</feature>
<dbReference type="EMBL" id="BTSY01000004">
    <property type="protein sequence ID" value="GMT25466.1"/>
    <property type="molecule type" value="Genomic_DNA"/>
</dbReference>
<evidence type="ECO:0000256" key="4">
    <source>
        <dbReference type="ARBA" id="ARBA00022842"/>
    </source>
</evidence>
<dbReference type="InterPro" id="IPR023214">
    <property type="entry name" value="HAD_sf"/>
</dbReference>
<accession>A0AAV5W0W5</accession>
<dbReference type="SUPFAM" id="SSF56784">
    <property type="entry name" value="HAD-like"/>
    <property type="match status" value="1"/>
</dbReference>
<dbReference type="InterPro" id="IPR016695">
    <property type="entry name" value="Pur_nucleotidase"/>
</dbReference>
<evidence type="ECO:0000256" key="6">
    <source>
        <dbReference type="PIRSR" id="PIRSR017434-2"/>
    </source>
</evidence>
<name>A0AAV5W0W5_9BILA</name>
<protein>
    <recommendedName>
        <fullName evidence="9">5'-nucleotidase domain-containing protein 3</fullName>
    </recommendedName>
</protein>
<dbReference type="AlphaFoldDB" id="A0AAV5W0W5"/>
<dbReference type="PANTHER" id="PTHR12103">
    <property type="entry name" value="5'-NUCLEOTIDASE DOMAIN-CONTAINING"/>
    <property type="match status" value="1"/>
</dbReference>
<evidence type="ECO:0000313" key="7">
    <source>
        <dbReference type="EMBL" id="GMT25466.1"/>
    </source>
</evidence>
<comment type="cofactor">
    <cofactor evidence="6">
        <name>Mg(2+)</name>
        <dbReference type="ChEBI" id="CHEBI:18420"/>
    </cofactor>
    <text evidence="6">Binds 1 Mg(2+) ion per subunit.</text>
</comment>
<reference evidence="7" key="1">
    <citation type="submission" date="2023-10" db="EMBL/GenBank/DDBJ databases">
        <title>Genome assembly of Pristionchus species.</title>
        <authorList>
            <person name="Yoshida K."/>
            <person name="Sommer R.J."/>
        </authorList>
    </citation>
    <scope>NUCLEOTIDE SEQUENCE</scope>
    <source>
        <strain evidence="7">RS5133</strain>
    </source>
</reference>
<feature type="active site" description="Proton donor" evidence="5">
    <location>
        <position position="92"/>
    </location>
</feature>
<feature type="binding site" evidence="6">
    <location>
        <position position="367"/>
    </location>
    <ligand>
        <name>Mg(2+)</name>
        <dbReference type="ChEBI" id="CHEBI:18420"/>
    </ligand>
</feature>
<sequence length="543" mass="61716">MRPLRLLARLELRRAASGSAADAASAAGAAAAAAAPAAPSTPSVARLRSMYEAARNDAIKRSSVCQRVDPRAVFVNNDLDLSRIQVYGFDYDYTLAVYTRELNPLIYRLALKRLIEHYNYPRELADIPYDDAFAIRGLHVDVHKCALLKVDAFSQIQKGTVHRGRRKLSDEEVRSLYGGFSLPDAAGRAFPQLIDLFSLPWAGLLATTVQYFDDKTIEFDPPVLYQDVADSVAYVHISGELYRTVQADMERYVHKNAGLGEYLEKLVRDDRQLFMVTNSPFEFMNRGMEYMLGGGWRDLFSHVVVSAKKPTFFSGNAPFRLYDERTKKLSYEKVTKMEKGRVYSGGNIDELSLRAGFGTKGVLYFGDHIYTDLADPMLRLGWGTAAIVPELAREIRSQNGEFYQKGIMWLETLTLLIERERAGTRGDREAEKLVCEWMEERKQIREQVKAIFNPRFGSLFRTYHQMTFFSRRLCRLADIYTSRLPNLLKYETEHAFFPRRNALPHENFNAVPTESSQLVGQIADCYDETKKTTVASDTSPITN</sequence>